<protein>
    <recommendedName>
        <fullName evidence="4">COMM domain-containing protein</fullName>
    </recommendedName>
</protein>
<dbReference type="AlphaFoldDB" id="A0A833T1B6"/>
<accession>A0A833T1B6</accession>
<evidence type="ECO:0000256" key="1">
    <source>
        <dbReference type="SAM" id="MobiDB-lite"/>
    </source>
</evidence>
<evidence type="ECO:0000313" key="2">
    <source>
        <dbReference type="EMBL" id="KAF4045497.1"/>
    </source>
</evidence>
<proteinExistence type="predicted"/>
<reference evidence="2" key="1">
    <citation type="submission" date="2020-04" db="EMBL/GenBank/DDBJ databases">
        <title>Hybrid Assembly of Korean Phytophthora infestans isolates.</title>
        <authorList>
            <person name="Prokchorchik M."/>
            <person name="Lee Y."/>
            <person name="Seo J."/>
            <person name="Cho J.-H."/>
            <person name="Park Y.-E."/>
            <person name="Jang D.-C."/>
            <person name="Im J.-S."/>
            <person name="Choi J.-G."/>
            <person name="Park H.-J."/>
            <person name="Lee G.-B."/>
            <person name="Lee Y.-G."/>
            <person name="Hong S.-Y."/>
            <person name="Cho K."/>
            <person name="Sohn K.H."/>
        </authorList>
    </citation>
    <scope>NUCLEOTIDE SEQUENCE</scope>
    <source>
        <strain evidence="2">KR_1_A1</strain>
    </source>
</reference>
<evidence type="ECO:0000313" key="3">
    <source>
        <dbReference type="Proteomes" id="UP000602510"/>
    </source>
</evidence>
<gene>
    <name evidence="2" type="ORF">GN244_ATG02112</name>
</gene>
<dbReference type="Proteomes" id="UP000602510">
    <property type="component" value="Unassembled WGS sequence"/>
</dbReference>
<name>A0A833T1B6_PHYIN</name>
<dbReference type="PANTHER" id="PTHR15666:SF1">
    <property type="entry name" value="COMM DOMAIN-CONTAINING PROTEIN 5"/>
    <property type="match status" value="1"/>
</dbReference>
<sequence>MDTSTFIAAARDWHALLRDVDEAFVARYLELSMQLAVALYCQNDVAAEKVVRGVSNVEQRDFVALSEILRGLLQTATRQHMRFLLPGVENNEMAQSPSLKMEQTIIQSLPEAFESRFRQLLATYWNTLNEVAENATFTLPRLQQLHWKVANVAGQCILLRLQTSDGKTRTIHVPIKQFHQLRHSAASVLHEMSQVEVHPMLRLAHMEQSSRTESATTTRSGPTSNVP</sequence>
<keyword evidence="3" id="KW-1185">Reference proteome</keyword>
<comment type="caution">
    <text evidence="2">The sequence shown here is derived from an EMBL/GenBank/DDBJ whole genome shotgun (WGS) entry which is preliminary data.</text>
</comment>
<dbReference type="GO" id="GO:0005634">
    <property type="term" value="C:nucleus"/>
    <property type="evidence" value="ECO:0007669"/>
    <property type="project" value="TreeGrafter"/>
</dbReference>
<feature type="region of interest" description="Disordered" evidence="1">
    <location>
        <begin position="206"/>
        <end position="227"/>
    </location>
</feature>
<dbReference type="PANTHER" id="PTHR15666">
    <property type="entry name" value="COMM DOMAIN CONTAINING PROTEIN 5"/>
    <property type="match status" value="1"/>
</dbReference>
<organism evidence="2 3">
    <name type="scientific">Phytophthora infestans</name>
    <name type="common">Potato late blight agent</name>
    <name type="synonym">Botrytis infestans</name>
    <dbReference type="NCBI Taxonomy" id="4787"/>
    <lineage>
        <taxon>Eukaryota</taxon>
        <taxon>Sar</taxon>
        <taxon>Stramenopiles</taxon>
        <taxon>Oomycota</taxon>
        <taxon>Peronosporomycetes</taxon>
        <taxon>Peronosporales</taxon>
        <taxon>Peronosporaceae</taxon>
        <taxon>Phytophthora</taxon>
    </lineage>
</organism>
<dbReference type="InterPro" id="IPR037357">
    <property type="entry name" value="COMMD5"/>
</dbReference>
<feature type="compositionally biased region" description="Low complexity" evidence="1">
    <location>
        <begin position="211"/>
        <end position="220"/>
    </location>
</feature>
<evidence type="ECO:0008006" key="4">
    <source>
        <dbReference type="Google" id="ProtNLM"/>
    </source>
</evidence>
<dbReference type="EMBL" id="WSZM01000045">
    <property type="protein sequence ID" value="KAF4045497.1"/>
    <property type="molecule type" value="Genomic_DNA"/>
</dbReference>